<dbReference type="GO" id="GO:0009117">
    <property type="term" value="P:nucleotide metabolic process"/>
    <property type="evidence" value="ECO:0007669"/>
    <property type="project" value="UniProtKB-KW"/>
</dbReference>
<proteinExistence type="inferred from homology"/>
<comment type="catalytic activity">
    <reaction evidence="5">
        <text>a ribonucleoside 5'-triphosphate + H2O = a ribonucleoside 5'-phosphate + diphosphate + H(+)</text>
        <dbReference type="Rhea" id="RHEA:23996"/>
        <dbReference type="ChEBI" id="CHEBI:15377"/>
        <dbReference type="ChEBI" id="CHEBI:15378"/>
        <dbReference type="ChEBI" id="CHEBI:33019"/>
        <dbReference type="ChEBI" id="CHEBI:58043"/>
        <dbReference type="ChEBI" id="CHEBI:61557"/>
        <dbReference type="EC" id="3.6.1.9"/>
    </reaction>
</comment>
<comment type="similarity">
    <text evidence="5">Belongs to the Maf family.</text>
</comment>
<evidence type="ECO:0000256" key="4">
    <source>
        <dbReference type="ARBA" id="ARBA00023080"/>
    </source>
</evidence>
<comment type="catalytic activity">
    <reaction evidence="5">
        <text>a 2'-deoxyribonucleoside 5'-triphosphate + H2O = a 2'-deoxyribonucleoside 5'-phosphate + diphosphate + H(+)</text>
        <dbReference type="Rhea" id="RHEA:44644"/>
        <dbReference type="ChEBI" id="CHEBI:15377"/>
        <dbReference type="ChEBI" id="CHEBI:15378"/>
        <dbReference type="ChEBI" id="CHEBI:33019"/>
        <dbReference type="ChEBI" id="CHEBI:61560"/>
        <dbReference type="ChEBI" id="CHEBI:65317"/>
        <dbReference type="EC" id="3.6.1.9"/>
    </reaction>
</comment>
<keyword evidence="2 5" id="KW-0963">Cytoplasm</keyword>
<evidence type="ECO:0000256" key="3">
    <source>
        <dbReference type="ARBA" id="ARBA00022801"/>
    </source>
</evidence>
<dbReference type="EMBL" id="QRGO01000001">
    <property type="protein sequence ID" value="RDV04051.1"/>
    <property type="molecule type" value="Genomic_DNA"/>
</dbReference>
<dbReference type="GO" id="GO:0005737">
    <property type="term" value="C:cytoplasm"/>
    <property type="evidence" value="ECO:0007669"/>
    <property type="project" value="UniProtKB-SubCell"/>
</dbReference>
<comment type="caution">
    <text evidence="5">Lacks conserved residue(s) required for the propagation of feature annotation.</text>
</comment>
<dbReference type="HAMAP" id="MF_00528">
    <property type="entry name" value="Maf"/>
    <property type="match status" value="1"/>
</dbReference>
<sequence length="202" mass="21907">MPLWLGQQPLVLASKSDIRGKILAAAGLRFGIRPAQIDERAVEADAKVSDALAAARLLARAKAMAVAAQMPGHVVLGADQTLAHGSARLTKPASREEASSQLRILRGRTHELHSGLAVVRDGEVLFELVDTARLTMRDFSDRFLDDYLDMTGDVALTSVGAYQLEGIGIHLFDRVDGDYFTILGLPLLPLLKFFRDSNMVDG</sequence>
<evidence type="ECO:0000256" key="2">
    <source>
        <dbReference type="ARBA" id="ARBA00022490"/>
    </source>
</evidence>
<organism evidence="6 7">
    <name type="scientific">Undibacter mobilis</name>
    <dbReference type="NCBI Taxonomy" id="2292256"/>
    <lineage>
        <taxon>Bacteria</taxon>
        <taxon>Pseudomonadati</taxon>
        <taxon>Pseudomonadota</taxon>
        <taxon>Alphaproteobacteria</taxon>
        <taxon>Hyphomicrobiales</taxon>
        <taxon>Nitrobacteraceae</taxon>
        <taxon>Undibacter</taxon>
    </lineage>
</organism>
<dbReference type="AlphaFoldDB" id="A0A371B9J8"/>
<evidence type="ECO:0000313" key="6">
    <source>
        <dbReference type="EMBL" id="RDV04051.1"/>
    </source>
</evidence>
<dbReference type="RefSeq" id="WP_115516077.1">
    <property type="nucleotide sequence ID" value="NZ_QRGO01000001.1"/>
</dbReference>
<reference evidence="7" key="1">
    <citation type="submission" date="2018-08" db="EMBL/GenBank/DDBJ databases">
        <authorList>
            <person name="Kim S.-J."/>
            <person name="Jung G.-Y."/>
        </authorList>
    </citation>
    <scope>NUCLEOTIDE SEQUENCE [LARGE SCALE GENOMIC DNA]</scope>
    <source>
        <strain evidence="7">GY_H</strain>
    </source>
</reference>
<accession>A0A371B9J8</accession>
<feature type="active site" description="Proton acceptor" evidence="5">
    <location>
        <position position="79"/>
    </location>
</feature>
<evidence type="ECO:0000313" key="7">
    <source>
        <dbReference type="Proteomes" id="UP000263993"/>
    </source>
</evidence>
<dbReference type="PANTHER" id="PTHR43213">
    <property type="entry name" value="BIFUNCTIONAL DTTP/UTP PYROPHOSPHATASE/METHYLTRANSFERASE PROTEIN-RELATED"/>
    <property type="match status" value="1"/>
</dbReference>
<dbReference type="InterPro" id="IPR029001">
    <property type="entry name" value="ITPase-like_fam"/>
</dbReference>
<dbReference type="Gene3D" id="3.90.950.10">
    <property type="match status" value="1"/>
</dbReference>
<dbReference type="SUPFAM" id="SSF52972">
    <property type="entry name" value="ITPase-like"/>
    <property type="match status" value="1"/>
</dbReference>
<comment type="function">
    <text evidence="5">Nucleoside triphosphate pyrophosphatase. May have a dual role in cell division arrest and in preventing the incorporation of modified nucleotides into cellular nucleic acids.</text>
</comment>
<dbReference type="GO" id="GO:0047429">
    <property type="term" value="F:nucleoside triphosphate diphosphatase activity"/>
    <property type="evidence" value="ECO:0007669"/>
    <property type="project" value="UniProtKB-EC"/>
</dbReference>
<dbReference type="OrthoDB" id="9813962at2"/>
<gene>
    <name evidence="6" type="ORF">DXH78_05300</name>
</gene>
<dbReference type="EC" id="3.6.1.9" evidence="5"/>
<comment type="cofactor">
    <cofactor evidence="1 5">
        <name>a divalent metal cation</name>
        <dbReference type="ChEBI" id="CHEBI:60240"/>
    </cofactor>
</comment>
<comment type="subcellular location">
    <subcellularLocation>
        <location evidence="5">Cytoplasm</location>
    </subcellularLocation>
</comment>
<dbReference type="Proteomes" id="UP000263993">
    <property type="component" value="Unassembled WGS sequence"/>
</dbReference>
<protein>
    <recommendedName>
        <fullName evidence="5">Nucleoside triphosphate pyrophosphatase</fullName>
        <ecNumber evidence="5">3.6.1.9</ecNumber>
    </recommendedName>
    <alternativeName>
        <fullName evidence="5">Nucleotide pyrophosphatase</fullName>
        <shortName evidence="5">Nucleotide PPase</shortName>
    </alternativeName>
</protein>
<evidence type="ECO:0000256" key="1">
    <source>
        <dbReference type="ARBA" id="ARBA00001968"/>
    </source>
</evidence>
<dbReference type="PANTHER" id="PTHR43213:SF5">
    <property type="entry name" value="BIFUNCTIONAL DTTP_UTP PYROPHOSPHATASE_METHYLTRANSFERASE PROTEIN-RELATED"/>
    <property type="match status" value="1"/>
</dbReference>
<dbReference type="PIRSF" id="PIRSF006305">
    <property type="entry name" value="Maf"/>
    <property type="match status" value="1"/>
</dbReference>
<comment type="caution">
    <text evidence="6">The sequence shown here is derived from an EMBL/GenBank/DDBJ whole genome shotgun (WGS) entry which is preliminary data.</text>
</comment>
<dbReference type="InterPro" id="IPR003697">
    <property type="entry name" value="Maf-like"/>
</dbReference>
<keyword evidence="3 5" id="KW-0378">Hydrolase</keyword>
<evidence type="ECO:0000256" key="5">
    <source>
        <dbReference type="HAMAP-Rule" id="MF_00528"/>
    </source>
</evidence>
<dbReference type="Pfam" id="PF02545">
    <property type="entry name" value="Maf"/>
    <property type="match status" value="1"/>
</dbReference>
<name>A0A371B9J8_9BRAD</name>
<keyword evidence="4 5" id="KW-0546">Nucleotide metabolism</keyword>
<keyword evidence="7" id="KW-1185">Reference proteome</keyword>